<dbReference type="AlphaFoldDB" id="A0A1H5SZP0"/>
<dbReference type="Pfam" id="PF14081">
    <property type="entry name" value="DUF4262"/>
    <property type="match status" value="1"/>
</dbReference>
<reference evidence="1 2" key="1">
    <citation type="submission" date="2016-10" db="EMBL/GenBank/DDBJ databases">
        <authorList>
            <person name="de Groot N.N."/>
        </authorList>
    </citation>
    <scope>NUCLEOTIDE SEQUENCE [LARGE SCALE GENOMIC DNA]</scope>
    <source>
        <strain evidence="1 2">CGMCC 4.2023</strain>
    </source>
</reference>
<keyword evidence="2" id="KW-1185">Reference proteome</keyword>
<evidence type="ECO:0008006" key="3">
    <source>
        <dbReference type="Google" id="ProtNLM"/>
    </source>
</evidence>
<dbReference type="InterPro" id="IPR025358">
    <property type="entry name" value="DUF4262"/>
</dbReference>
<organism evidence="1 2">
    <name type="scientific">Actinacidiphila yanglinensis</name>
    <dbReference type="NCBI Taxonomy" id="310779"/>
    <lineage>
        <taxon>Bacteria</taxon>
        <taxon>Bacillati</taxon>
        <taxon>Actinomycetota</taxon>
        <taxon>Actinomycetes</taxon>
        <taxon>Kitasatosporales</taxon>
        <taxon>Streptomycetaceae</taxon>
        <taxon>Actinacidiphila</taxon>
    </lineage>
</organism>
<dbReference type="EMBL" id="FNVU01000001">
    <property type="protein sequence ID" value="SEF55985.1"/>
    <property type="molecule type" value="Genomic_DNA"/>
</dbReference>
<sequence length="176" mass="19778">MPTDSAACHCVLCQDIDEPDPRTRSTVDVIRQHGWQVVMIPADDLGPGWAYTIGLWHTHRMPELAMFGLDVGLMQTVLNDLGRQAVEGRSLEAGQERHDVASVPVALRTVGYRWYKAFFGTAIGYYRKPPFPVLQVVWSRDGVFPWQPGGEGLLSHQPRLDLHPDDHPVGVWTQEL</sequence>
<name>A0A1H5SZP0_9ACTN</name>
<proteinExistence type="predicted"/>
<evidence type="ECO:0000313" key="1">
    <source>
        <dbReference type="EMBL" id="SEF55985.1"/>
    </source>
</evidence>
<gene>
    <name evidence="1" type="ORF">SAMN05216223_101334</name>
</gene>
<evidence type="ECO:0000313" key="2">
    <source>
        <dbReference type="Proteomes" id="UP000236754"/>
    </source>
</evidence>
<dbReference type="OrthoDB" id="511192at2"/>
<dbReference type="Proteomes" id="UP000236754">
    <property type="component" value="Unassembled WGS sequence"/>
</dbReference>
<dbReference type="RefSeq" id="WP_103883734.1">
    <property type="nucleotide sequence ID" value="NZ_FNVU01000001.1"/>
</dbReference>
<accession>A0A1H5SZP0</accession>
<protein>
    <recommendedName>
        <fullName evidence="3">DUF4262 domain-containing protein</fullName>
    </recommendedName>
</protein>